<reference evidence="3" key="1">
    <citation type="submission" date="2020-12" db="UniProtKB">
        <authorList>
            <consortium name="WormBaseParasite"/>
        </authorList>
    </citation>
    <scope>IDENTIFICATION</scope>
    <source>
        <strain evidence="3">MHco3</strain>
    </source>
</reference>
<proteinExistence type="predicted"/>
<evidence type="ECO:0000313" key="2">
    <source>
        <dbReference type="Proteomes" id="UP000025227"/>
    </source>
</evidence>
<organism evidence="2 3">
    <name type="scientific">Haemonchus contortus</name>
    <name type="common">Barber pole worm</name>
    <dbReference type="NCBI Taxonomy" id="6289"/>
    <lineage>
        <taxon>Eukaryota</taxon>
        <taxon>Metazoa</taxon>
        <taxon>Ecdysozoa</taxon>
        <taxon>Nematoda</taxon>
        <taxon>Chromadorea</taxon>
        <taxon>Rhabditida</taxon>
        <taxon>Rhabditina</taxon>
        <taxon>Rhabditomorpha</taxon>
        <taxon>Strongyloidea</taxon>
        <taxon>Trichostrongylidae</taxon>
        <taxon>Haemonchus</taxon>
    </lineage>
</organism>
<sequence>MPQWAGLRAIDFPIPSCAVRVARDLNLNNDPEAVVFYSTRYEDDLLMKYLECLFPEKCIISRWKISWLKLSADCLPLTGRGRARVERFPEGYVIDFVVGPFVPCGVSASTTVRPSDACVLRRLRLTVVDNTGSRASAVSTTPATAATARKRRSDGWTDGRSSKSESGQSSHRWRLIIG</sequence>
<evidence type="ECO:0000313" key="3">
    <source>
        <dbReference type="WBParaSite" id="HCON_00031870-00001"/>
    </source>
</evidence>
<feature type="compositionally biased region" description="Basic and acidic residues" evidence="1">
    <location>
        <begin position="153"/>
        <end position="163"/>
    </location>
</feature>
<keyword evidence="2" id="KW-1185">Reference proteome</keyword>
<evidence type="ECO:0000256" key="1">
    <source>
        <dbReference type="SAM" id="MobiDB-lite"/>
    </source>
</evidence>
<name>A0A7I4Y0I5_HAECO</name>
<feature type="compositionally biased region" description="Low complexity" evidence="1">
    <location>
        <begin position="136"/>
        <end position="147"/>
    </location>
</feature>
<dbReference type="Proteomes" id="UP000025227">
    <property type="component" value="Unplaced"/>
</dbReference>
<dbReference type="OrthoDB" id="5877701at2759"/>
<accession>A0A7I4Y0I5</accession>
<protein>
    <submittedName>
        <fullName evidence="3">Uncharacterized protein</fullName>
    </submittedName>
</protein>
<dbReference type="AlphaFoldDB" id="A0A7I4Y0I5"/>
<dbReference type="WBParaSite" id="HCON_00031870-00001">
    <property type="protein sequence ID" value="HCON_00031870-00001"/>
    <property type="gene ID" value="HCON_00031870"/>
</dbReference>
<feature type="region of interest" description="Disordered" evidence="1">
    <location>
        <begin position="136"/>
        <end position="178"/>
    </location>
</feature>